<dbReference type="EMBL" id="OZ023704">
    <property type="protein sequence ID" value="CAK9872754.1"/>
    <property type="molecule type" value="Genomic_DNA"/>
</dbReference>
<protein>
    <submittedName>
        <fullName evidence="2">Uncharacterized protein</fullName>
    </submittedName>
</protein>
<feature type="region of interest" description="Disordered" evidence="1">
    <location>
        <begin position="1"/>
        <end position="79"/>
    </location>
</feature>
<evidence type="ECO:0000256" key="1">
    <source>
        <dbReference type="SAM" id="MobiDB-lite"/>
    </source>
</evidence>
<accession>A0ABP1BBV4</accession>
<gene>
    <name evidence="2" type="ORF">CSSPJE1EN2_LOCUS15324</name>
</gene>
<name>A0ABP1BBV4_9BRYO</name>
<dbReference type="Proteomes" id="UP001497522">
    <property type="component" value="Chromosome 3"/>
</dbReference>
<evidence type="ECO:0000313" key="2">
    <source>
        <dbReference type="EMBL" id="CAK9872754.1"/>
    </source>
</evidence>
<feature type="compositionally biased region" description="Basic and acidic residues" evidence="1">
    <location>
        <begin position="61"/>
        <end position="79"/>
    </location>
</feature>
<evidence type="ECO:0000313" key="3">
    <source>
        <dbReference type="Proteomes" id="UP001497522"/>
    </source>
</evidence>
<organism evidence="2 3">
    <name type="scientific">Sphagnum jensenii</name>
    <dbReference type="NCBI Taxonomy" id="128206"/>
    <lineage>
        <taxon>Eukaryota</taxon>
        <taxon>Viridiplantae</taxon>
        <taxon>Streptophyta</taxon>
        <taxon>Embryophyta</taxon>
        <taxon>Bryophyta</taxon>
        <taxon>Sphagnophytina</taxon>
        <taxon>Sphagnopsida</taxon>
        <taxon>Sphagnales</taxon>
        <taxon>Sphagnaceae</taxon>
        <taxon>Sphagnum</taxon>
    </lineage>
</organism>
<sequence length="173" mass="19365">MKFGRNLDGSRTNVERNSDGNRTKVRRSSDENRTKFGRMSDVNSTDVGGKSDESPTNVGGKSDESPTNVERKLDESPTDIKRAELNRHYCDDRWRHCTATPSNATLRRGQQNVATHCYGEAGRTLQLAAMARSAVGCSSLLQQWPAALELTTLGRQRYNSRQWPIARYSPSQC</sequence>
<reference evidence="2" key="1">
    <citation type="submission" date="2024-03" db="EMBL/GenBank/DDBJ databases">
        <authorList>
            <consortium name="ELIXIR-Norway"/>
            <consortium name="Elixir Norway"/>
        </authorList>
    </citation>
    <scope>NUCLEOTIDE SEQUENCE</scope>
</reference>
<feature type="compositionally biased region" description="Basic and acidic residues" evidence="1">
    <location>
        <begin position="13"/>
        <end position="34"/>
    </location>
</feature>
<proteinExistence type="predicted"/>
<keyword evidence="3" id="KW-1185">Reference proteome</keyword>